<name>A0A5B7EAQ6_PORTR</name>
<comment type="caution">
    <text evidence="1">The sequence shown here is derived from an EMBL/GenBank/DDBJ whole genome shotgun (WGS) entry which is preliminary data.</text>
</comment>
<accession>A0A5B7EAQ6</accession>
<gene>
    <name evidence="1" type="ORF">E2C01_024596</name>
</gene>
<keyword evidence="2" id="KW-1185">Reference proteome</keyword>
<protein>
    <submittedName>
        <fullName evidence="1">Uncharacterized protein</fullName>
    </submittedName>
</protein>
<proteinExistence type="predicted"/>
<dbReference type="AlphaFoldDB" id="A0A5B7EAQ6"/>
<dbReference type="EMBL" id="VSRR010002409">
    <property type="protein sequence ID" value="MPC31310.1"/>
    <property type="molecule type" value="Genomic_DNA"/>
</dbReference>
<organism evidence="1 2">
    <name type="scientific">Portunus trituberculatus</name>
    <name type="common">Swimming crab</name>
    <name type="synonym">Neptunus trituberculatus</name>
    <dbReference type="NCBI Taxonomy" id="210409"/>
    <lineage>
        <taxon>Eukaryota</taxon>
        <taxon>Metazoa</taxon>
        <taxon>Ecdysozoa</taxon>
        <taxon>Arthropoda</taxon>
        <taxon>Crustacea</taxon>
        <taxon>Multicrustacea</taxon>
        <taxon>Malacostraca</taxon>
        <taxon>Eumalacostraca</taxon>
        <taxon>Eucarida</taxon>
        <taxon>Decapoda</taxon>
        <taxon>Pleocyemata</taxon>
        <taxon>Brachyura</taxon>
        <taxon>Eubrachyura</taxon>
        <taxon>Portunoidea</taxon>
        <taxon>Portunidae</taxon>
        <taxon>Portuninae</taxon>
        <taxon>Portunus</taxon>
    </lineage>
</organism>
<reference evidence="1 2" key="1">
    <citation type="submission" date="2019-05" db="EMBL/GenBank/DDBJ databases">
        <title>Another draft genome of Portunus trituberculatus and its Hox gene families provides insights of decapod evolution.</title>
        <authorList>
            <person name="Jeong J.-H."/>
            <person name="Song I."/>
            <person name="Kim S."/>
            <person name="Choi T."/>
            <person name="Kim D."/>
            <person name="Ryu S."/>
            <person name="Kim W."/>
        </authorList>
    </citation>
    <scope>NUCLEOTIDE SEQUENCE [LARGE SCALE GENOMIC DNA]</scope>
    <source>
        <tissue evidence="1">Muscle</tissue>
    </source>
</reference>
<evidence type="ECO:0000313" key="1">
    <source>
        <dbReference type="EMBL" id="MPC31310.1"/>
    </source>
</evidence>
<sequence length="70" mass="8541">MQANPQYLLNYLKYVKNRLFWCISVYFAPKLRNADKTLHVLKLLNYVFLLCFMKKNYLDQNFVYSIHLNC</sequence>
<evidence type="ECO:0000313" key="2">
    <source>
        <dbReference type="Proteomes" id="UP000324222"/>
    </source>
</evidence>
<dbReference type="Proteomes" id="UP000324222">
    <property type="component" value="Unassembled WGS sequence"/>
</dbReference>